<dbReference type="InterPro" id="IPR010994">
    <property type="entry name" value="RuvA_2-like"/>
</dbReference>
<comment type="subunit">
    <text evidence="7">Interacts with UvrB in an incision complex.</text>
</comment>
<evidence type="ECO:0000256" key="6">
    <source>
        <dbReference type="ARBA" id="ARBA00023236"/>
    </source>
</evidence>
<dbReference type="HAMAP" id="MF_00203">
    <property type="entry name" value="UvrC"/>
    <property type="match status" value="1"/>
</dbReference>
<dbReference type="InterPro" id="IPR035901">
    <property type="entry name" value="GIY-YIG_endonuc_sf"/>
</dbReference>
<feature type="region of interest" description="Disordered" evidence="8">
    <location>
        <begin position="709"/>
        <end position="742"/>
    </location>
</feature>
<dbReference type="PANTHER" id="PTHR30562">
    <property type="entry name" value="UVRC/OXIDOREDUCTASE"/>
    <property type="match status" value="1"/>
</dbReference>
<keyword evidence="13" id="KW-1185">Reference proteome</keyword>
<dbReference type="InterPro" id="IPR001162">
    <property type="entry name" value="UvrC_RNase_H_dom"/>
</dbReference>
<feature type="region of interest" description="Disordered" evidence="8">
    <location>
        <begin position="444"/>
        <end position="472"/>
    </location>
</feature>
<name>A0A840Y0X7_9PROT</name>
<dbReference type="NCBIfam" id="TIGR00194">
    <property type="entry name" value="uvrC"/>
    <property type="match status" value="1"/>
</dbReference>
<dbReference type="PROSITE" id="PS50164">
    <property type="entry name" value="GIY_YIG"/>
    <property type="match status" value="1"/>
</dbReference>
<evidence type="ECO:0000259" key="9">
    <source>
        <dbReference type="PROSITE" id="PS50151"/>
    </source>
</evidence>
<evidence type="ECO:0000259" key="10">
    <source>
        <dbReference type="PROSITE" id="PS50164"/>
    </source>
</evidence>
<evidence type="ECO:0000256" key="7">
    <source>
        <dbReference type="HAMAP-Rule" id="MF_00203"/>
    </source>
</evidence>
<dbReference type="FunFam" id="3.40.1440.10:FF:000001">
    <property type="entry name" value="UvrABC system protein C"/>
    <property type="match status" value="1"/>
</dbReference>
<dbReference type="InterPro" id="IPR036876">
    <property type="entry name" value="UVR_dom_sf"/>
</dbReference>
<dbReference type="SUPFAM" id="SSF82771">
    <property type="entry name" value="GIY-YIG endonuclease"/>
    <property type="match status" value="1"/>
</dbReference>
<dbReference type="PROSITE" id="PS50165">
    <property type="entry name" value="UVRC"/>
    <property type="match status" value="1"/>
</dbReference>
<dbReference type="SUPFAM" id="SSF47781">
    <property type="entry name" value="RuvA domain 2-like"/>
    <property type="match status" value="1"/>
</dbReference>
<keyword evidence="4 7" id="KW-0267">Excision nuclease</keyword>
<dbReference type="RefSeq" id="WP_184515010.1">
    <property type="nucleotide sequence ID" value="NZ_JACIJD010000004.1"/>
</dbReference>
<dbReference type="PROSITE" id="PS50151">
    <property type="entry name" value="UVR"/>
    <property type="match status" value="1"/>
</dbReference>
<dbReference type="GO" id="GO:0009432">
    <property type="term" value="P:SOS response"/>
    <property type="evidence" value="ECO:0007669"/>
    <property type="project" value="UniProtKB-UniRule"/>
</dbReference>
<keyword evidence="5 7" id="KW-0234">DNA repair</keyword>
<dbReference type="InterPro" id="IPR003583">
    <property type="entry name" value="Hlx-hairpin-Hlx_DNA-bd_motif"/>
</dbReference>
<dbReference type="InterPro" id="IPR050066">
    <property type="entry name" value="UvrABC_protein_C"/>
</dbReference>
<dbReference type="Pfam" id="PF02151">
    <property type="entry name" value="UVR"/>
    <property type="match status" value="1"/>
</dbReference>
<dbReference type="Pfam" id="PF14520">
    <property type="entry name" value="HHH_5"/>
    <property type="match status" value="1"/>
</dbReference>
<comment type="function">
    <text evidence="7">The UvrABC repair system catalyzes the recognition and processing of DNA lesions. UvrC both incises the 5' and 3' sides of the lesion. The N-terminal half is responsible for the 3' incision and the C-terminal half is responsible for the 5' incision.</text>
</comment>
<keyword evidence="1 7" id="KW-0963">Cytoplasm</keyword>
<dbReference type="InterPro" id="IPR004791">
    <property type="entry name" value="UvrC"/>
</dbReference>
<feature type="compositionally biased region" description="Acidic residues" evidence="8">
    <location>
        <begin position="712"/>
        <end position="727"/>
    </location>
</feature>
<dbReference type="Proteomes" id="UP000580654">
    <property type="component" value="Unassembled WGS sequence"/>
</dbReference>
<dbReference type="SUPFAM" id="SSF46600">
    <property type="entry name" value="C-terminal UvrC-binding domain of UvrB"/>
    <property type="match status" value="1"/>
</dbReference>
<evidence type="ECO:0000256" key="3">
    <source>
        <dbReference type="ARBA" id="ARBA00022769"/>
    </source>
</evidence>
<feature type="domain" description="UVR" evidence="9">
    <location>
        <begin position="217"/>
        <end position="252"/>
    </location>
</feature>
<dbReference type="Pfam" id="PF08459">
    <property type="entry name" value="UvrC_RNaseH_dom"/>
    <property type="match status" value="2"/>
</dbReference>
<organism evidence="12 13">
    <name type="scientific">Muricoccus pecuniae</name>
    <dbReference type="NCBI Taxonomy" id="693023"/>
    <lineage>
        <taxon>Bacteria</taxon>
        <taxon>Pseudomonadati</taxon>
        <taxon>Pseudomonadota</taxon>
        <taxon>Alphaproteobacteria</taxon>
        <taxon>Acetobacterales</taxon>
        <taxon>Roseomonadaceae</taxon>
        <taxon>Muricoccus</taxon>
    </lineage>
</organism>
<protein>
    <recommendedName>
        <fullName evidence="7">UvrABC system protein C</fullName>
        <shortName evidence="7">Protein UvrC</shortName>
    </recommendedName>
    <alternativeName>
        <fullName evidence="7">Excinuclease ABC subunit C</fullName>
    </alternativeName>
</protein>
<comment type="similarity">
    <text evidence="7">Belongs to the UvrC family.</text>
</comment>
<dbReference type="GO" id="GO:0005737">
    <property type="term" value="C:cytoplasm"/>
    <property type="evidence" value="ECO:0007669"/>
    <property type="project" value="UniProtKB-SubCell"/>
</dbReference>
<evidence type="ECO:0000256" key="8">
    <source>
        <dbReference type="SAM" id="MobiDB-lite"/>
    </source>
</evidence>
<feature type="domain" description="UvrC family homology region profile" evidence="11">
    <location>
        <begin position="268"/>
        <end position="551"/>
    </location>
</feature>
<reference evidence="12 13" key="1">
    <citation type="submission" date="2020-08" db="EMBL/GenBank/DDBJ databases">
        <title>Genomic Encyclopedia of Type Strains, Phase IV (KMG-IV): sequencing the most valuable type-strain genomes for metagenomic binning, comparative biology and taxonomic classification.</title>
        <authorList>
            <person name="Goeker M."/>
        </authorList>
    </citation>
    <scope>NUCLEOTIDE SEQUENCE [LARGE SCALE GENOMIC DNA]</scope>
    <source>
        <strain evidence="12 13">DSM 25622</strain>
    </source>
</reference>
<dbReference type="Gene3D" id="1.10.150.20">
    <property type="entry name" value="5' to 3' exonuclease, C-terminal subdomain"/>
    <property type="match status" value="1"/>
</dbReference>
<dbReference type="EMBL" id="JACIJD010000004">
    <property type="protein sequence ID" value="MBB5693240.1"/>
    <property type="molecule type" value="Genomic_DNA"/>
</dbReference>
<dbReference type="GO" id="GO:0003677">
    <property type="term" value="F:DNA binding"/>
    <property type="evidence" value="ECO:0007669"/>
    <property type="project" value="UniProtKB-UniRule"/>
</dbReference>
<dbReference type="InterPro" id="IPR047296">
    <property type="entry name" value="GIY-YIG_UvrC_Cho"/>
</dbReference>
<dbReference type="Pfam" id="PF22920">
    <property type="entry name" value="UvrC_RNaseH"/>
    <property type="match status" value="1"/>
</dbReference>
<dbReference type="GO" id="GO:0006289">
    <property type="term" value="P:nucleotide-excision repair"/>
    <property type="evidence" value="ECO:0007669"/>
    <property type="project" value="UniProtKB-UniRule"/>
</dbReference>
<sequence length="742" mass="81197">MAFSNEQTTPVPPMEGREVIERTLATLPFSPGVYRMLDAKGDALYVGKARSLKKRVYAYTQVHKLPDRLKRMVFETRQMEVITTASEAEALLLEANLIKRLRPRYNIVLRDDKSYPWLVITEDHPYPQITKHRGERRKGASYWGPFASAWAVNQTLTALQRVFLLRSCRDTVFDNRSRPCLLHQIRRCSAPCVDRVSKEDYAELVREATQFLSGETPSIQKRLAREMEEAAERLEFERAAAIRDRIRGLTHVQGRDRINMEGIGDADVVALHMAAGQACVQVFFFRGGRNNGNRPFFLSGMRADAEPAEVLTAFLGQLYDDLPPPPLVLLSHDLPEAALVAEALALRADRKVEVHTPKRGDKRSAVEHAQTNAREALERRLAEGAAQGELLQGVAKVFDLASTPERIEIYDNSHIQGTNAYGVMVVAGPSGFIKNAYRKFSIQGGGTRAAPGAGKGRKGADAGPAPADASGVEPLAGEDVTALAHDAAGRTTIKSTGGPRGGDDFAMMREVFERRFGRALKEDPERESGTWPDLVLIDGGLGQLNAARDILTEMGIHDIPLVAVAKGPDRDAGREWFHRTGHDPIQLPPRDPVLYYLQRLRDEAHRFAITTHRAGRSKSLVRSELDEIPGVGTAIKRALLNHFGSARGVRNAALEDLQNCPGIGPAVARRVYEHFHPGTTGPVEAVKPRGRAARKGAGAVVGPAPVTVLAEMPDEAGSSEDPPEDEGSAPLAPDALGHEVEG</sequence>
<dbReference type="CDD" id="cd10434">
    <property type="entry name" value="GIY-YIG_UvrC_Cho"/>
    <property type="match status" value="1"/>
</dbReference>
<keyword evidence="2 7" id="KW-0227">DNA damage</keyword>
<dbReference type="InterPro" id="IPR000305">
    <property type="entry name" value="GIY-YIG_endonuc"/>
</dbReference>
<dbReference type="Gene3D" id="3.30.420.340">
    <property type="entry name" value="UvrC, RNAse H endonuclease domain"/>
    <property type="match status" value="1"/>
</dbReference>
<keyword evidence="6 7" id="KW-0742">SOS response</keyword>
<evidence type="ECO:0000256" key="2">
    <source>
        <dbReference type="ARBA" id="ARBA00022763"/>
    </source>
</evidence>
<dbReference type="Gene3D" id="4.10.860.10">
    <property type="entry name" value="UVR domain"/>
    <property type="match status" value="1"/>
</dbReference>
<proteinExistence type="inferred from homology"/>
<evidence type="ECO:0000259" key="11">
    <source>
        <dbReference type="PROSITE" id="PS50165"/>
    </source>
</evidence>
<dbReference type="SMART" id="SM00465">
    <property type="entry name" value="GIYc"/>
    <property type="match status" value="1"/>
</dbReference>
<evidence type="ECO:0000256" key="4">
    <source>
        <dbReference type="ARBA" id="ARBA00022881"/>
    </source>
</evidence>
<dbReference type="AlphaFoldDB" id="A0A840Y0X7"/>
<dbReference type="InterPro" id="IPR038476">
    <property type="entry name" value="UvrC_RNase_H_dom_sf"/>
</dbReference>
<comment type="subcellular location">
    <subcellularLocation>
        <location evidence="7">Cytoplasm</location>
    </subcellularLocation>
</comment>
<dbReference type="GO" id="GO:0009381">
    <property type="term" value="F:excinuclease ABC activity"/>
    <property type="evidence" value="ECO:0007669"/>
    <property type="project" value="UniProtKB-UniRule"/>
</dbReference>
<dbReference type="GO" id="GO:0009380">
    <property type="term" value="C:excinuclease repair complex"/>
    <property type="evidence" value="ECO:0007669"/>
    <property type="project" value="InterPro"/>
</dbReference>
<evidence type="ECO:0000256" key="1">
    <source>
        <dbReference type="ARBA" id="ARBA00022490"/>
    </source>
</evidence>
<comment type="caution">
    <text evidence="12">The sequence shown here is derived from an EMBL/GenBank/DDBJ whole genome shotgun (WGS) entry which is preliminary data.</text>
</comment>
<accession>A0A840Y0X7</accession>
<keyword evidence="3 7" id="KW-0228">DNA excision</keyword>
<dbReference type="PANTHER" id="PTHR30562:SF1">
    <property type="entry name" value="UVRABC SYSTEM PROTEIN C"/>
    <property type="match status" value="1"/>
</dbReference>
<evidence type="ECO:0000313" key="13">
    <source>
        <dbReference type="Proteomes" id="UP000580654"/>
    </source>
</evidence>
<gene>
    <name evidence="7" type="primary">uvrC</name>
    <name evidence="12" type="ORF">FHS87_001266</name>
</gene>
<evidence type="ECO:0000313" key="12">
    <source>
        <dbReference type="EMBL" id="MBB5693240.1"/>
    </source>
</evidence>
<evidence type="ECO:0000256" key="5">
    <source>
        <dbReference type="ARBA" id="ARBA00023204"/>
    </source>
</evidence>
<feature type="domain" description="GIY-YIG" evidence="10">
    <location>
        <begin position="29"/>
        <end position="107"/>
    </location>
</feature>
<dbReference type="Gene3D" id="3.40.1440.10">
    <property type="entry name" value="GIY-YIG endonuclease"/>
    <property type="match status" value="1"/>
</dbReference>
<dbReference type="SMART" id="SM00278">
    <property type="entry name" value="HhH1"/>
    <property type="match status" value="2"/>
</dbReference>
<dbReference type="InterPro" id="IPR001943">
    <property type="entry name" value="UVR_dom"/>
</dbReference>
<dbReference type="Pfam" id="PF01541">
    <property type="entry name" value="GIY-YIG"/>
    <property type="match status" value="1"/>
</dbReference>